<dbReference type="Proteomes" id="UP000789405">
    <property type="component" value="Unassembled WGS sequence"/>
</dbReference>
<gene>
    <name evidence="2" type="ORF">DERYTH_LOCUS12104</name>
</gene>
<sequence length="205" mass="23594">MAKKTSIKRNQHTSKKASTSQKTPKASGIKKVVSTKSSKNSESHDPEYINNEDFDSFNKLSSNNNVEDSQLQHTHSHSRSRHSYSQLPKHSQSPRHSQLPRYSQSPRHISVLKGAANTAYRSYRDALRNGVKKVAKHFIEDFKRRSRHLCLLKMIEEILKDKLVKIKDLNHITLNYNIYDAGDTLNLNDTNFKVLLKKELGNKKK</sequence>
<feature type="compositionally biased region" description="Polar residues" evidence="1">
    <location>
        <begin position="58"/>
        <end position="68"/>
    </location>
</feature>
<accession>A0A9N9HH01</accession>
<organism evidence="2 3">
    <name type="scientific">Dentiscutata erythropus</name>
    <dbReference type="NCBI Taxonomy" id="1348616"/>
    <lineage>
        <taxon>Eukaryota</taxon>
        <taxon>Fungi</taxon>
        <taxon>Fungi incertae sedis</taxon>
        <taxon>Mucoromycota</taxon>
        <taxon>Glomeromycotina</taxon>
        <taxon>Glomeromycetes</taxon>
        <taxon>Diversisporales</taxon>
        <taxon>Gigasporaceae</taxon>
        <taxon>Dentiscutata</taxon>
    </lineage>
</organism>
<dbReference type="EMBL" id="CAJVPY010007791">
    <property type="protein sequence ID" value="CAG8685864.1"/>
    <property type="molecule type" value="Genomic_DNA"/>
</dbReference>
<reference evidence="2" key="1">
    <citation type="submission" date="2021-06" db="EMBL/GenBank/DDBJ databases">
        <authorList>
            <person name="Kallberg Y."/>
            <person name="Tangrot J."/>
            <person name="Rosling A."/>
        </authorList>
    </citation>
    <scope>NUCLEOTIDE SEQUENCE</scope>
    <source>
        <strain evidence="2">MA453B</strain>
    </source>
</reference>
<feature type="compositionally biased region" description="Basic residues" evidence="1">
    <location>
        <begin position="1"/>
        <end position="15"/>
    </location>
</feature>
<feature type="compositionally biased region" description="Polar residues" evidence="1">
    <location>
        <begin position="88"/>
        <end position="104"/>
    </location>
</feature>
<feature type="compositionally biased region" description="Low complexity" evidence="1">
    <location>
        <begin position="27"/>
        <end position="38"/>
    </location>
</feature>
<name>A0A9N9HH01_9GLOM</name>
<evidence type="ECO:0000313" key="2">
    <source>
        <dbReference type="EMBL" id="CAG8685864.1"/>
    </source>
</evidence>
<protein>
    <submittedName>
        <fullName evidence="2">25317_t:CDS:1</fullName>
    </submittedName>
</protein>
<feature type="region of interest" description="Disordered" evidence="1">
    <location>
        <begin position="1"/>
        <end position="104"/>
    </location>
</feature>
<keyword evidence="3" id="KW-1185">Reference proteome</keyword>
<dbReference type="AlphaFoldDB" id="A0A9N9HH01"/>
<evidence type="ECO:0000256" key="1">
    <source>
        <dbReference type="SAM" id="MobiDB-lite"/>
    </source>
</evidence>
<proteinExistence type="predicted"/>
<comment type="caution">
    <text evidence="2">The sequence shown here is derived from an EMBL/GenBank/DDBJ whole genome shotgun (WGS) entry which is preliminary data.</text>
</comment>
<evidence type="ECO:0000313" key="3">
    <source>
        <dbReference type="Proteomes" id="UP000789405"/>
    </source>
</evidence>